<evidence type="ECO:0000256" key="3">
    <source>
        <dbReference type="ARBA" id="ARBA00022989"/>
    </source>
</evidence>
<evidence type="ECO:0000313" key="9">
    <source>
        <dbReference type="EMBL" id="QCW83457.1"/>
    </source>
</evidence>
<dbReference type="AlphaFoldDB" id="A0A4P9UQ69"/>
<feature type="transmembrane region" description="Helical" evidence="7">
    <location>
        <begin position="156"/>
        <end position="182"/>
    </location>
</feature>
<evidence type="ECO:0000256" key="1">
    <source>
        <dbReference type="ARBA" id="ARBA00004127"/>
    </source>
</evidence>
<dbReference type="InterPro" id="IPR006694">
    <property type="entry name" value="Fatty_acid_hydroxylase"/>
</dbReference>
<dbReference type="GO" id="GO:0012505">
    <property type="term" value="C:endomembrane system"/>
    <property type="evidence" value="ECO:0007669"/>
    <property type="project" value="UniProtKB-SubCell"/>
</dbReference>
<evidence type="ECO:0000256" key="5">
    <source>
        <dbReference type="ARBA" id="ARBA00023098"/>
    </source>
</evidence>
<accession>A0A4P9UQ69</accession>
<dbReference type="STRING" id="675511.GCA_000341735_04393"/>
<comment type="subcellular location">
    <subcellularLocation>
        <location evidence="1">Endomembrane system</location>
        <topology evidence="1">Multi-pass membrane protein</topology>
    </subcellularLocation>
</comment>
<dbReference type="InterPro" id="IPR051689">
    <property type="entry name" value="Sterol_desaturase/TMEM195"/>
</dbReference>
<dbReference type="GO" id="GO:0050479">
    <property type="term" value="F:glyceryl-ether monooxygenase activity"/>
    <property type="evidence" value="ECO:0007669"/>
    <property type="project" value="TreeGrafter"/>
</dbReference>
<keyword evidence="2 7" id="KW-0812">Transmembrane</keyword>
<sequence>MNVTDSSLPVAEQGLPLNEIFLSLAIAAFLLLIVMEGLKPYQRFDRKVAKNSVVTNTTAFLFNNVILTTLRASSLFFVAQQFSNYGVLSGLSNGPIKWVLSFLLFDLAIYAWHYASHKNEFLWRFHKIHHSDKTFNVTTGFRFHVFDLFIEIVMKCLFVIVFGVDAYVILAIELIELSFIFFHHSNLSFEKEDLLSKVIITPALHRTHHSALRSEHDSNYGIVLSIWDQLFGTRKELVPKKIGLDLIEADNFIQLFFLAFITERHVAKLLGLIPKGRK</sequence>
<feature type="transmembrane region" description="Helical" evidence="7">
    <location>
        <begin position="20"/>
        <end position="38"/>
    </location>
</feature>
<feature type="domain" description="Fatty acid hydroxylase" evidence="8">
    <location>
        <begin position="98"/>
        <end position="233"/>
    </location>
</feature>
<protein>
    <submittedName>
        <fullName evidence="9">Sterol desaturase family protein</fullName>
    </submittedName>
</protein>
<dbReference type="EMBL" id="CP035467">
    <property type="protein sequence ID" value="QCW83457.1"/>
    <property type="molecule type" value="Genomic_DNA"/>
</dbReference>
<dbReference type="RefSeq" id="WP_017842763.1">
    <property type="nucleotide sequence ID" value="NZ_CP035467.1"/>
</dbReference>
<dbReference type="GO" id="GO:0006643">
    <property type="term" value="P:membrane lipid metabolic process"/>
    <property type="evidence" value="ECO:0007669"/>
    <property type="project" value="TreeGrafter"/>
</dbReference>
<name>A0A4P9UQ69_METBY</name>
<dbReference type="GO" id="GO:0016020">
    <property type="term" value="C:membrane"/>
    <property type="evidence" value="ECO:0007669"/>
    <property type="project" value="GOC"/>
</dbReference>
<keyword evidence="5" id="KW-0443">Lipid metabolism</keyword>
<evidence type="ECO:0000256" key="2">
    <source>
        <dbReference type="ARBA" id="ARBA00022692"/>
    </source>
</evidence>
<organism evidence="9 10">
    <name type="scientific">Methylotuvimicrobium buryatense</name>
    <name type="common">Methylomicrobium buryatense</name>
    <dbReference type="NCBI Taxonomy" id="95641"/>
    <lineage>
        <taxon>Bacteria</taxon>
        <taxon>Pseudomonadati</taxon>
        <taxon>Pseudomonadota</taxon>
        <taxon>Gammaproteobacteria</taxon>
        <taxon>Methylococcales</taxon>
        <taxon>Methylococcaceae</taxon>
        <taxon>Methylotuvimicrobium</taxon>
    </lineage>
</organism>
<dbReference type="Pfam" id="PF04116">
    <property type="entry name" value="FA_hydroxylase"/>
    <property type="match status" value="1"/>
</dbReference>
<feature type="transmembrane region" description="Helical" evidence="7">
    <location>
        <begin position="59"/>
        <end position="78"/>
    </location>
</feature>
<dbReference type="GO" id="GO:0005506">
    <property type="term" value="F:iron ion binding"/>
    <property type="evidence" value="ECO:0007669"/>
    <property type="project" value="InterPro"/>
</dbReference>
<evidence type="ECO:0000256" key="7">
    <source>
        <dbReference type="SAM" id="Phobius"/>
    </source>
</evidence>
<dbReference type="Proteomes" id="UP000305881">
    <property type="component" value="Chromosome"/>
</dbReference>
<reference evidence="10" key="1">
    <citation type="journal article" date="2019" name="J. Bacteriol.">
        <title>A Mutagenic Screen Identifies a TonB-Dependent Receptor Required for the Lanthanide Metal Switch in the Type I Methanotroph 'Methylotuvimicrobium buryatense' 5GB1C.</title>
        <authorList>
            <person name="Groom J.D."/>
            <person name="Ford S.M."/>
            <person name="Pesesky M.W."/>
            <person name="Lidstrom M.E."/>
        </authorList>
    </citation>
    <scope>NUCLEOTIDE SEQUENCE [LARGE SCALE GENOMIC DNA]</scope>
    <source>
        <strain evidence="10">5GB1C</strain>
    </source>
</reference>
<keyword evidence="3 7" id="KW-1133">Transmembrane helix</keyword>
<dbReference type="GO" id="GO:0008610">
    <property type="term" value="P:lipid biosynthetic process"/>
    <property type="evidence" value="ECO:0007669"/>
    <property type="project" value="InterPro"/>
</dbReference>
<dbReference type="OrthoDB" id="9770329at2"/>
<keyword evidence="6 7" id="KW-0472">Membrane</keyword>
<feature type="transmembrane region" description="Helical" evidence="7">
    <location>
        <begin position="98"/>
        <end position="115"/>
    </location>
</feature>
<dbReference type="KEGG" id="mbur:EQU24_15295"/>
<evidence type="ECO:0000259" key="8">
    <source>
        <dbReference type="Pfam" id="PF04116"/>
    </source>
</evidence>
<evidence type="ECO:0000256" key="4">
    <source>
        <dbReference type="ARBA" id="ARBA00023002"/>
    </source>
</evidence>
<keyword evidence="10" id="KW-1185">Reference proteome</keyword>
<keyword evidence="4" id="KW-0560">Oxidoreductase</keyword>
<evidence type="ECO:0000256" key="6">
    <source>
        <dbReference type="ARBA" id="ARBA00023136"/>
    </source>
</evidence>
<dbReference type="PANTHER" id="PTHR21624:SF1">
    <property type="entry name" value="ALKYLGLYCEROL MONOOXYGENASE"/>
    <property type="match status" value="1"/>
</dbReference>
<dbReference type="PANTHER" id="PTHR21624">
    <property type="entry name" value="STEROL DESATURASE-RELATED PROTEIN"/>
    <property type="match status" value="1"/>
</dbReference>
<proteinExistence type="predicted"/>
<evidence type="ECO:0000313" key="10">
    <source>
        <dbReference type="Proteomes" id="UP000305881"/>
    </source>
</evidence>
<gene>
    <name evidence="9" type="ORF">EQU24_15295</name>
</gene>